<feature type="transmembrane region" description="Helical" evidence="8">
    <location>
        <begin position="280"/>
        <end position="305"/>
    </location>
</feature>
<evidence type="ECO:0000313" key="9">
    <source>
        <dbReference type="EMBL" id="RCX16702.1"/>
    </source>
</evidence>
<dbReference type="UniPathway" id="UPA00079"/>
<sequence>MNRRVNIWTTFRKASRFQVIPVMLVPVFLGALGAFMWKGVFHPVLFVITLIGAGAAHLFSNMINDLWDYRNGADVTAKETPEVISTNSGFLSGGLMPERTFAAITWSLLGLAVLCGVVLSLFSGWPVFVFGGLGGLIAYFYVAPPIRFGYRGQGLSEVAILLSFGVLPVMGAYYVQTGDISYQSLLLSMPIGLLTTLVLFNHHFLHWQADKQAGKNTLVVVWGERRALHFSKALLFLAYIFLILCAVTGILPLYSLLALFTIIPLYRVYGRLKEHNPSAAYLPLMGASLQASIRCGLVMIAALLVQGFIQM</sequence>
<keyword evidence="4 9" id="KW-0808">Transferase</keyword>
<dbReference type="InterPro" id="IPR026046">
    <property type="entry name" value="UBIAD1"/>
</dbReference>
<evidence type="ECO:0000256" key="6">
    <source>
        <dbReference type="ARBA" id="ARBA00022989"/>
    </source>
</evidence>
<accession>A0A369B5B7</accession>
<dbReference type="PANTHER" id="PTHR13929">
    <property type="entry name" value="1,4-DIHYDROXY-2-NAPHTHOATE OCTAPRENYLTRANSFERASE"/>
    <property type="match status" value="1"/>
</dbReference>
<evidence type="ECO:0000256" key="4">
    <source>
        <dbReference type="ARBA" id="ARBA00022679"/>
    </source>
</evidence>
<feature type="transmembrane region" description="Helical" evidence="8">
    <location>
        <begin position="20"/>
        <end position="37"/>
    </location>
</feature>
<comment type="caution">
    <text evidence="9">The sequence shown here is derived from an EMBL/GenBank/DDBJ whole genome shotgun (WGS) entry which is preliminary data.</text>
</comment>
<keyword evidence="5 8" id="KW-0812">Transmembrane</keyword>
<dbReference type="Proteomes" id="UP000253090">
    <property type="component" value="Unassembled WGS sequence"/>
</dbReference>
<evidence type="ECO:0000256" key="3">
    <source>
        <dbReference type="ARBA" id="ARBA00022428"/>
    </source>
</evidence>
<keyword evidence="6 8" id="KW-1133">Transmembrane helix</keyword>
<keyword evidence="7 8" id="KW-0472">Membrane</keyword>
<dbReference type="GO" id="GO:0042371">
    <property type="term" value="P:vitamin K biosynthetic process"/>
    <property type="evidence" value="ECO:0007669"/>
    <property type="project" value="TreeGrafter"/>
</dbReference>
<dbReference type="EMBL" id="QPJW01000011">
    <property type="protein sequence ID" value="RCX16702.1"/>
    <property type="molecule type" value="Genomic_DNA"/>
</dbReference>
<dbReference type="GO" id="GO:0004659">
    <property type="term" value="F:prenyltransferase activity"/>
    <property type="evidence" value="ECO:0007669"/>
    <property type="project" value="InterPro"/>
</dbReference>
<proteinExistence type="predicted"/>
<dbReference type="PIRSF" id="PIRSF005355">
    <property type="entry name" value="UBIAD1"/>
    <property type="match status" value="1"/>
</dbReference>
<feature type="transmembrane region" description="Helical" evidence="8">
    <location>
        <begin position="154"/>
        <end position="174"/>
    </location>
</feature>
<dbReference type="GO" id="GO:0009234">
    <property type="term" value="P:menaquinone biosynthetic process"/>
    <property type="evidence" value="ECO:0007669"/>
    <property type="project" value="UniProtKB-UniPathway"/>
</dbReference>
<reference evidence="9 10" key="1">
    <citation type="submission" date="2018-07" db="EMBL/GenBank/DDBJ databases">
        <title>Genomic Encyclopedia of Type Strains, Phase III (KMG-III): the genomes of soil and plant-associated and newly described type strains.</title>
        <authorList>
            <person name="Whitman W."/>
        </authorList>
    </citation>
    <scope>NUCLEOTIDE SEQUENCE [LARGE SCALE GENOMIC DNA]</scope>
    <source>
        <strain evidence="9 10">CECT 8333</strain>
    </source>
</reference>
<feature type="transmembrane region" description="Helical" evidence="8">
    <location>
        <begin position="180"/>
        <end position="200"/>
    </location>
</feature>
<comment type="pathway">
    <text evidence="2">Quinol/quinone metabolism; menaquinone biosynthesis.</text>
</comment>
<dbReference type="InterPro" id="IPR000537">
    <property type="entry name" value="UbiA_prenyltransferase"/>
</dbReference>
<evidence type="ECO:0000256" key="5">
    <source>
        <dbReference type="ARBA" id="ARBA00022692"/>
    </source>
</evidence>
<gene>
    <name evidence="9" type="ORF">DFP94_11149</name>
</gene>
<evidence type="ECO:0000256" key="2">
    <source>
        <dbReference type="ARBA" id="ARBA00004863"/>
    </source>
</evidence>
<name>A0A369B5B7_9BACL</name>
<dbReference type="Pfam" id="PF01040">
    <property type="entry name" value="UbiA"/>
    <property type="match status" value="1"/>
</dbReference>
<dbReference type="GO" id="GO:0016020">
    <property type="term" value="C:membrane"/>
    <property type="evidence" value="ECO:0007669"/>
    <property type="project" value="UniProtKB-SubCell"/>
</dbReference>
<protein>
    <submittedName>
        <fullName evidence="9">1,4-dihydroxy-2-naphthoate prenyltransferase</fullName>
    </submittedName>
</protein>
<evidence type="ECO:0000256" key="7">
    <source>
        <dbReference type="ARBA" id="ARBA00023136"/>
    </source>
</evidence>
<organism evidence="9 10">
    <name type="scientific">Fontibacillus phaseoli</name>
    <dbReference type="NCBI Taxonomy" id="1416533"/>
    <lineage>
        <taxon>Bacteria</taxon>
        <taxon>Bacillati</taxon>
        <taxon>Bacillota</taxon>
        <taxon>Bacilli</taxon>
        <taxon>Bacillales</taxon>
        <taxon>Paenibacillaceae</taxon>
        <taxon>Fontibacillus</taxon>
    </lineage>
</organism>
<evidence type="ECO:0000313" key="10">
    <source>
        <dbReference type="Proteomes" id="UP000253090"/>
    </source>
</evidence>
<dbReference type="PANTHER" id="PTHR13929:SF0">
    <property type="entry name" value="UBIA PRENYLTRANSFERASE DOMAIN-CONTAINING PROTEIN 1"/>
    <property type="match status" value="1"/>
</dbReference>
<feature type="transmembrane region" description="Helical" evidence="8">
    <location>
        <begin position="125"/>
        <end position="142"/>
    </location>
</feature>
<dbReference type="CDD" id="cd13962">
    <property type="entry name" value="PT_UbiA_UBIAD1"/>
    <property type="match status" value="1"/>
</dbReference>
<dbReference type="AlphaFoldDB" id="A0A369B5B7"/>
<keyword evidence="10" id="KW-1185">Reference proteome</keyword>
<evidence type="ECO:0000256" key="8">
    <source>
        <dbReference type="SAM" id="Phobius"/>
    </source>
</evidence>
<comment type="subcellular location">
    <subcellularLocation>
        <location evidence="1">Membrane</location>
        <topology evidence="1">Multi-pass membrane protein</topology>
    </subcellularLocation>
</comment>
<dbReference type="Gene3D" id="1.10.357.140">
    <property type="entry name" value="UbiA prenyltransferase"/>
    <property type="match status" value="1"/>
</dbReference>
<feature type="transmembrane region" description="Helical" evidence="8">
    <location>
        <begin position="234"/>
        <end position="260"/>
    </location>
</feature>
<dbReference type="InterPro" id="IPR044878">
    <property type="entry name" value="UbiA_sf"/>
</dbReference>
<keyword evidence="3" id="KW-0474">Menaquinone biosynthesis</keyword>
<feature type="transmembrane region" description="Helical" evidence="8">
    <location>
        <begin position="43"/>
        <end position="60"/>
    </location>
</feature>
<evidence type="ECO:0000256" key="1">
    <source>
        <dbReference type="ARBA" id="ARBA00004141"/>
    </source>
</evidence>
<feature type="transmembrane region" description="Helical" evidence="8">
    <location>
        <begin position="100"/>
        <end position="119"/>
    </location>
</feature>